<dbReference type="EMBL" id="FOCI01000009">
    <property type="protein sequence ID" value="SEN09072.1"/>
    <property type="molecule type" value="Genomic_DNA"/>
</dbReference>
<gene>
    <name evidence="3" type="ORF">SAMN04488003_10913</name>
</gene>
<feature type="region of interest" description="Disordered" evidence="1">
    <location>
        <begin position="18"/>
        <end position="41"/>
    </location>
</feature>
<dbReference type="InterPro" id="IPR012938">
    <property type="entry name" value="Glc/Sorbosone_DH"/>
</dbReference>
<keyword evidence="4" id="KW-1185">Reference proteome</keyword>
<organism evidence="3 4">
    <name type="scientific">Loktanella fryxellensis</name>
    <dbReference type="NCBI Taxonomy" id="245187"/>
    <lineage>
        <taxon>Bacteria</taxon>
        <taxon>Pseudomonadati</taxon>
        <taxon>Pseudomonadota</taxon>
        <taxon>Alphaproteobacteria</taxon>
        <taxon>Rhodobacterales</taxon>
        <taxon>Roseobacteraceae</taxon>
        <taxon>Loktanella</taxon>
    </lineage>
</organism>
<accession>A0A1H8DP65</accession>
<dbReference type="STRING" id="245187.SAMN04488003_10913"/>
<dbReference type="Pfam" id="PF07995">
    <property type="entry name" value="GSDH"/>
    <property type="match status" value="1"/>
</dbReference>
<dbReference type="Proteomes" id="UP000199585">
    <property type="component" value="Unassembled WGS sequence"/>
</dbReference>
<feature type="domain" description="Glucose/Sorbosone dehydrogenase" evidence="2">
    <location>
        <begin position="21"/>
        <end position="97"/>
    </location>
</feature>
<evidence type="ECO:0000313" key="3">
    <source>
        <dbReference type="EMBL" id="SEN09072.1"/>
    </source>
</evidence>
<dbReference type="AlphaFoldDB" id="A0A1H8DP65"/>
<evidence type="ECO:0000256" key="1">
    <source>
        <dbReference type="SAM" id="MobiDB-lite"/>
    </source>
</evidence>
<evidence type="ECO:0000259" key="2">
    <source>
        <dbReference type="Pfam" id="PF07995"/>
    </source>
</evidence>
<protein>
    <submittedName>
        <fullName evidence="3">Glucose / Sorbosone dehydrogenase</fullName>
    </submittedName>
</protein>
<name>A0A1H8DP65_9RHOB</name>
<evidence type="ECO:0000313" key="4">
    <source>
        <dbReference type="Proteomes" id="UP000199585"/>
    </source>
</evidence>
<proteinExistence type="predicted"/>
<reference evidence="3 4" key="1">
    <citation type="submission" date="2016-10" db="EMBL/GenBank/DDBJ databases">
        <authorList>
            <person name="de Groot N.N."/>
        </authorList>
    </citation>
    <scope>NUCLEOTIDE SEQUENCE [LARGE SCALE GENOMIC DNA]</scope>
    <source>
        <strain evidence="3 4">DSM 16213</strain>
    </source>
</reference>
<sequence>MDRMTAILTLIPGLPLAQVERDGSPGGTGDATAGGMEQPLSRQDCAIAPGGHAFQYGDHADRRGNFLVPGVNSDSLTRPVLDGGRVTGEGHLLQCAGLLDDCDLLILIDTDPGQILPVAPRI</sequence>